<protein>
    <submittedName>
        <fullName evidence="1">Uncharacterized protein</fullName>
    </submittedName>
</protein>
<reference evidence="2" key="1">
    <citation type="submission" date="2012-08" db="EMBL/GenBank/DDBJ databases">
        <title>The Genome Sequence of Wuchereria bancrofti.</title>
        <authorList>
            <person name="Nutman T.B."/>
            <person name="Fink D.L."/>
            <person name="Russ C."/>
            <person name="Young S."/>
            <person name="Zeng Q."/>
            <person name="Koehrsen M."/>
            <person name="Alvarado L."/>
            <person name="Berlin A."/>
            <person name="Chapman S.B."/>
            <person name="Chen Z."/>
            <person name="Freedman E."/>
            <person name="Gellesch M."/>
            <person name="Goldberg J."/>
            <person name="Griggs A."/>
            <person name="Gujja S."/>
            <person name="Heilman E.R."/>
            <person name="Heiman D."/>
            <person name="Hepburn T."/>
            <person name="Howarth C."/>
            <person name="Jen D."/>
            <person name="Larson L."/>
            <person name="Lewis B."/>
            <person name="Mehta T."/>
            <person name="Park D."/>
            <person name="Pearson M."/>
            <person name="Roberts A."/>
            <person name="Saif S."/>
            <person name="Shea T."/>
            <person name="Shenoy N."/>
            <person name="Sisk P."/>
            <person name="Stolte C."/>
            <person name="Sykes S."/>
            <person name="Walk T."/>
            <person name="White J."/>
            <person name="Yandava C."/>
            <person name="Haas B."/>
            <person name="Henn M.R."/>
            <person name="Nusbaum C."/>
            <person name="Birren B."/>
        </authorList>
    </citation>
    <scope>NUCLEOTIDE SEQUENCE [LARGE SCALE GENOMIC DNA]</scope>
    <source>
        <strain evidence="2">NA</strain>
    </source>
</reference>
<dbReference type="Proteomes" id="UP000004810">
    <property type="component" value="Unassembled WGS sequence"/>
</dbReference>
<organism evidence="1 2">
    <name type="scientific">Wuchereria bancrofti</name>
    <dbReference type="NCBI Taxonomy" id="6293"/>
    <lineage>
        <taxon>Eukaryota</taxon>
        <taxon>Metazoa</taxon>
        <taxon>Ecdysozoa</taxon>
        <taxon>Nematoda</taxon>
        <taxon>Chromadorea</taxon>
        <taxon>Rhabditida</taxon>
        <taxon>Spirurina</taxon>
        <taxon>Spiruromorpha</taxon>
        <taxon>Filarioidea</taxon>
        <taxon>Onchocercidae</taxon>
        <taxon>Wuchereria</taxon>
    </lineage>
</organism>
<dbReference type="AlphaFoldDB" id="J9EKJ1"/>
<proteinExistence type="predicted"/>
<evidence type="ECO:0000313" key="1">
    <source>
        <dbReference type="EMBL" id="EJW82698.1"/>
    </source>
</evidence>
<dbReference type="EMBL" id="ADBV01002695">
    <property type="protein sequence ID" value="EJW82698.1"/>
    <property type="molecule type" value="Genomic_DNA"/>
</dbReference>
<name>J9EKJ1_WUCBA</name>
<evidence type="ECO:0000313" key="2">
    <source>
        <dbReference type="Proteomes" id="UP000004810"/>
    </source>
</evidence>
<sequence length="145" mass="16989">MRVLSSAVYTCLIQAHLCKPMARRIDLMQLDSINVILPGLQTRDTERRRQKALRDLTERLNRVQQAERGLWPEMEDVEESITVQDTSVMQQQEESRPQDSVPLIEEINADKEKEKQICKMHRSEQRNSAIDKCSMLHLKLEINDF</sequence>
<comment type="caution">
    <text evidence="1">The sequence shown here is derived from an EMBL/GenBank/DDBJ whole genome shotgun (WGS) entry which is preliminary data.</text>
</comment>
<gene>
    <name evidence="1" type="ORF">WUBG_06396</name>
</gene>
<accession>J9EKJ1</accession>